<feature type="domain" description="UBR-type" evidence="7">
    <location>
        <begin position="994"/>
        <end position="1067"/>
    </location>
</feature>
<name>A0A197K5L5_9FUNG</name>
<dbReference type="GO" id="GO:0016567">
    <property type="term" value="P:protein ubiquitination"/>
    <property type="evidence" value="ECO:0007669"/>
    <property type="project" value="UniProtKB-UniRule"/>
</dbReference>
<feature type="zinc finger region" description="UBR-type" evidence="4">
    <location>
        <begin position="1242"/>
        <end position="1340"/>
    </location>
</feature>
<dbReference type="GO" id="GO:0061630">
    <property type="term" value="F:ubiquitin protein ligase activity"/>
    <property type="evidence" value="ECO:0007669"/>
    <property type="project" value="UniProtKB-UniRule"/>
</dbReference>
<dbReference type="Gene3D" id="2.80.10.50">
    <property type="match status" value="1"/>
</dbReference>
<feature type="domain" description="UBR-type" evidence="7">
    <location>
        <begin position="1333"/>
        <end position="1410"/>
    </location>
</feature>
<dbReference type="GO" id="GO:0005737">
    <property type="term" value="C:cytoplasm"/>
    <property type="evidence" value="ECO:0007669"/>
    <property type="project" value="TreeGrafter"/>
</dbReference>
<keyword evidence="1 5" id="KW-0479">Metal-binding</keyword>
<proteinExistence type="inferred from homology"/>
<evidence type="ECO:0000313" key="9">
    <source>
        <dbReference type="Proteomes" id="UP000078512"/>
    </source>
</evidence>
<feature type="compositionally biased region" description="Polar residues" evidence="6">
    <location>
        <begin position="771"/>
        <end position="791"/>
    </location>
</feature>
<evidence type="ECO:0000256" key="3">
    <source>
        <dbReference type="ARBA" id="ARBA00022833"/>
    </source>
</evidence>
<feature type="domain" description="UBR-type" evidence="7">
    <location>
        <begin position="1242"/>
        <end position="1340"/>
    </location>
</feature>
<evidence type="ECO:0000256" key="2">
    <source>
        <dbReference type="ARBA" id="ARBA00022771"/>
    </source>
</evidence>
<dbReference type="InterPro" id="IPR003126">
    <property type="entry name" value="Znf_UBR"/>
</dbReference>
<dbReference type="STRING" id="1314771.A0A197K5L5"/>
<feature type="compositionally biased region" description="Low complexity" evidence="6">
    <location>
        <begin position="749"/>
        <end position="763"/>
    </location>
</feature>
<dbReference type="CDD" id="cd19670">
    <property type="entry name" value="UBR-box_UBR1_2_3"/>
    <property type="match status" value="3"/>
</dbReference>
<evidence type="ECO:0000259" key="7">
    <source>
        <dbReference type="PROSITE" id="PS51157"/>
    </source>
</evidence>
<feature type="zinc finger region" description="UBR-type" evidence="4">
    <location>
        <begin position="994"/>
        <end position="1067"/>
    </location>
</feature>
<feature type="compositionally biased region" description="Low complexity" evidence="6">
    <location>
        <begin position="651"/>
        <end position="662"/>
    </location>
</feature>
<dbReference type="EC" id="2.3.2.27" evidence="5"/>
<comment type="pathway">
    <text evidence="5">Protein modification; protein ubiquitination.</text>
</comment>
<feature type="zinc finger region" description="UBR-type" evidence="4">
    <location>
        <begin position="908"/>
        <end position="981"/>
    </location>
</feature>
<dbReference type="PANTHER" id="PTHR21497">
    <property type="entry name" value="UBIQUITIN LIGASE E3 ALPHA-RELATED"/>
    <property type="match status" value="1"/>
</dbReference>
<sequence length="1649" mass="182295">METVFQLARVRFPSSSSSSTSLSSPISPVASSWSLEVPESARALLEDITQPVVVVSYLSQDREVRDALWTAFKDVYGWHAQTSTTNTTTSGGGQDIATGFSIGVWGWISPPDTSQDDDEVAAATGGGDSMAVRRLHLLFGGDNNEHLADDDTTADEKLVDQDIEGVERVVWPLLSLCSTYLTVISPGLEATRRDIENLAGLIQPLAGGRKGRNDAIEKAVLDWRWVGQDIIDTDQDLDGGDEDEGRAVLESVLDDYDTIEQTGDSWKALDTVCKVFDGVKCKAPTPVGIEWSRRGSEVDAIRAEAATGTFRILCDYSVDDNKAEKRFQWIRKLWRSFDGCGSGVEDCKVDYPRIFSGAILCSMIQACQVQLNKHPRPSLHHSPLLLLQQRRFDFKELQATLQDLIRERALNIGMRTYHREMNMFLDKRPIPLPWHTLAMVHLRAQSIACEDIEARFWGAGGGGFGLKRVMKEFRRPCVITEADKDEVGKREGGGKKEEVKVEVKRGSKGEGMVVPGGGLYLEYYSANAAALQEHHLSALDEHWQVLLKNRLLGNKNGVGGGGNGSSGAALVGGSNSGLSKASHIKDYTEFLLAVDQVRRGYLESCIPSPEALSVLENLDEMQQSESILFLQNLAATAPPANTTVTATANTTTANAQQQQQPTSSKGLPSKRYSITNHPTVALNGRELMIHPAAGDDSRISNTSGASMSTARRPSSSQAMEAPTELEQQIADILMSKRGRRTSQDDSTLTSSRKPGSSNRSSSRGTKRSAMSLFQGSSNGTGIGQTAVNGSVGTVRRKSEDKDKAVVQFGWTFHLRHANSLQYAWIWDWLSTHTGSSRQNVVACDNKIYTASKWMILPAKDTVVARTRAGRQKEWKIAYGDRVWLVSYWYSTRNAITELPEYLPRARGGACGHVMPYGETFVICRTCPADVLCMRCFRASDHADHSMYLQCSWGDSVCVCGNPARLKQDGHGHGLHCSIHSAEPERAYSGLAKGRPCGVLFLPGETVYKCKSCLTDEEDNKALCVRCFHSQNHYKHDVVVELAEAGSSCSCGDGYSCRDDFTCSYHSPGKLEIEYRLGIIPTSRNSTAIESDDTLTTITTAPVSEEHRCMHVFLQGEDVYHCQDCSTHEGVALCSRCFFASECVTHQWRASQFSSGIHGKRGGSTGLVDDTLASIVDGLGISQGTFEGSTGSMHPLVQQHRDEAEVEEEVVVRCGCGDSGMFRKAFDCNYHLPQEFRPVPQSHHCNYLFQRQEVMIRCGTCHVSRNGEDVWICGRCFVPAQHVGHDIEEAVNHWNEGLYCRCGDLSILQNQTASEGSEAGTESRCGDDHYRQTVLCATEIKDGMFYYRCKSCQIDAKWVFCEGCFVKEAHEGHSYERRLCATVIGELEGLQCGCGENSAFRCATHCRQHEVVGGTNVVLKCQYIARAGEWVSFCSDCYSSEEGAEVVGGYLCQRCREMSDHSGHEVEWLQLEEDMVLTCACGSRRRTLPPGEEEDEGEQMAVIGQSPSSPPAVCGYHTMVYKTTPSSTLFLHSSRDHQPSNCHHDDEDRSEVSGSKYDDTDNDWILHRAPLYSPSTKQEETGRQLLRWKDMIWLEHANTGRYFSSMAGYKNGQGFQEVVCADEMDEEDGVGDHEWIVEETTWVRQHILGQ</sequence>
<dbReference type="PANTHER" id="PTHR21497:SF24">
    <property type="entry name" value="E3 UBIQUITIN-PROTEIN LIGASE UBR1"/>
    <property type="match status" value="1"/>
</dbReference>
<keyword evidence="9" id="KW-1185">Reference proteome</keyword>
<dbReference type="UniPathway" id="UPA00143"/>
<dbReference type="SMART" id="SM00396">
    <property type="entry name" value="ZnF_UBR1"/>
    <property type="match status" value="4"/>
</dbReference>
<dbReference type="InterPro" id="IPR039164">
    <property type="entry name" value="UBR1-like"/>
</dbReference>
<comment type="catalytic activity">
    <reaction evidence="5">
        <text>S-ubiquitinyl-[E2 ubiquitin-conjugating enzyme]-L-cysteine + [acceptor protein]-L-lysine = [E2 ubiquitin-conjugating enzyme]-L-cysteine + N(6)-ubiquitinyl-[acceptor protein]-L-lysine.</text>
        <dbReference type="EC" id="2.3.2.27"/>
    </reaction>
</comment>
<dbReference type="GO" id="GO:0008270">
    <property type="term" value="F:zinc ion binding"/>
    <property type="evidence" value="ECO:0007669"/>
    <property type="project" value="UniProtKB-UniRule"/>
</dbReference>
<feature type="compositionally biased region" description="Basic and acidic residues" evidence="6">
    <location>
        <begin position="1532"/>
        <end position="1558"/>
    </location>
</feature>
<dbReference type="OrthoDB" id="26387at2759"/>
<dbReference type="EMBL" id="KV442025">
    <property type="protein sequence ID" value="OAQ32473.1"/>
    <property type="molecule type" value="Genomic_DNA"/>
</dbReference>
<evidence type="ECO:0000256" key="6">
    <source>
        <dbReference type="SAM" id="MobiDB-lite"/>
    </source>
</evidence>
<accession>A0A197K5L5</accession>
<comment type="similarity">
    <text evidence="5">Belongs to the E3 ubiquitin-protein ligase UBR1-like family.</text>
</comment>
<feature type="region of interest" description="Disordered" evidence="6">
    <location>
        <begin position="1486"/>
        <end position="1508"/>
    </location>
</feature>
<evidence type="ECO:0000313" key="8">
    <source>
        <dbReference type="EMBL" id="OAQ32473.1"/>
    </source>
</evidence>
<feature type="region of interest" description="Disordered" evidence="6">
    <location>
        <begin position="691"/>
        <end position="722"/>
    </location>
</feature>
<evidence type="ECO:0000256" key="4">
    <source>
        <dbReference type="PROSITE-ProRule" id="PRU00508"/>
    </source>
</evidence>
<keyword evidence="2 5" id="KW-0863">Zinc-finger</keyword>
<keyword evidence="5" id="KW-0833">Ubl conjugation pathway</keyword>
<evidence type="ECO:0000256" key="1">
    <source>
        <dbReference type="ARBA" id="ARBA00022723"/>
    </source>
</evidence>
<dbReference type="InterPro" id="IPR036300">
    <property type="entry name" value="MIR_dom_sf"/>
</dbReference>
<feature type="zinc finger region" description="UBR-type" evidence="4">
    <location>
        <begin position="1333"/>
        <end position="1410"/>
    </location>
</feature>
<dbReference type="Gene3D" id="2.10.110.30">
    <property type="match status" value="5"/>
</dbReference>
<organism evidence="8 9">
    <name type="scientific">Linnemannia elongata AG-77</name>
    <dbReference type="NCBI Taxonomy" id="1314771"/>
    <lineage>
        <taxon>Eukaryota</taxon>
        <taxon>Fungi</taxon>
        <taxon>Fungi incertae sedis</taxon>
        <taxon>Mucoromycota</taxon>
        <taxon>Mortierellomycotina</taxon>
        <taxon>Mortierellomycetes</taxon>
        <taxon>Mortierellales</taxon>
        <taxon>Mortierellaceae</taxon>
        <taxon>Linnemannia</taxon>
    </lineage>
</organism>
<dbReference type="SUPFAM" id="SSF82109">
    <property type="entry name" value="MIR domain"/>
    <property type="match status" value="1"/>
</dbReference>
<gene>
    <name evidence="8" type="ORF">K457DRAFT_30101</name>
</gene>
<feature type="region of interest" description="Disordered" evidence="6">
    <location>
        <begin position="735"/>
        <end position="795"/>
    </location>
</feature>
<protein>
    <recommendedName>
        <fullName evidence="5">E3 ubiquitin-protein ligase</fullName>
        <ecNumber evidence="5">2.3.2.27</ecNumber>
    </recommendedName>
</protein>
<dbReference type="GO" id="GO:0000151">
    <property type="term" value="C:ubiquitin ligase complex"/>
    <property type="evidence" value="ECO:0007669"/>
    <property type="project" value="TreeGrafter"/>
</dbReference>
<dbReference type="GO" id="GO:0071596">
    <property type="term" value="P:ubiquitin-dependent protein catabolic process via the N-end rule pathway"/>
    <property type="evidence" value="ECO:0007669"/>
    <property type="project" value="UniProtKB-UniRule"/>
</dbReference>
<reference evidence="8 9" key="1">
    <citation type="submission" date="2016-05" db="EMBL/GenBank/DDBJ databases">
        <title>Genome sequencing reveals origins of a unique bacterial endosymbiosis in the earliest lineages of terrestrial Fungi.</title>
        <authorList>
            <consortium name="DOE Joint Genome Institute"/>
            <person name="Uehling J."/>
            <person name="Gryganskyi A."/>
            <person name="Hameed K."/>
            <person name="Tschaplinski T."/>
            <person name="Misztal P."/>
            <person name="Wu S."/>
            <person name="Desiro A."/>
            <person name="Vande Pol N."/>
            <person name="Du Z.-Y."/>
            <person name="Zienkiewicz A."/>
            <person name="Zienkiewicz K."/>
            <person name="Morin E."/>
            <person name="Tisserant E."/>
            <person name="Splivallo R."/>
            <person name="Hainaut M."/>
            <person name="Henrissat B."/>
            <person name="Ohm R."/>
            <person name="Kuo A."/>
            <person name="Yan J."/>
            <person name="Lipzen A."/>
            <person name="Nolan M."/>
            <person name="Labutti K."/>
            <person name="Barry K."/>
            <person name="Goldstein A."/>
            <person name="Labbe J."/>
            <person name="Schadt C."/>
            <person name="Tuskan G."/>
            <person name="Grigoriev I."/>
            <person name="Martin F."/>
            <person name="Vilgalys R."/>
            <person name="Bonito G."/>
        </authorList>
    </citation>
    <scope>NUCLEOTIDE SEQUENCE [LARGE SCALE GENOMIC DNA]</scope>
    <source>
        <strain evidence="8 9">AG-77</strain>
    </source>
</reference>
<feature type="compositionally biased region" description="Polar residues" evidence="6">
    <location>
        <begin position="699"/>
        <end position="718"/>
    </location>
</feature>
<feature type="domain" description="UBR-type" evidence="7">
    <location>
        <begin position="908"/>
        <end position="981"/>
    </location>
</feature>
<keyword evidence="3 5" id="KW-0862">Zinc</keyword>
<dbReference type="PROSITE" id="PS51157">
    <property type="entry name" value="ZF_UBR"/>
    <property type="match status" value="4"/>
</dbReference>
<keyword evidence="5" id="KW-0808">Transferase</keyword>
<evidence type="ECO:0000256" key="5">
    <source>
        <dbReference type="RuleBase" id="RU366018"/>
    </source>
</evidence>
<feature type="region of interest" description="Disordered" evidence="6">
    <location>
        <begin position="651"/>
        <end position="673"/>
    </location>
</feature>
<dbReference type="Pfam" id="PF02207">
    <property type="entry name" value="zf-UBR"/>
    <property type="match status" value="5"/>
</dbReference>
<comment type="function">
    <text evidence="5">Ubiquitin ligase protein which is a component of the N-end rule pathway. Recognizes and binds to proteins bearing specific N-terminal residues that are destabilizing according to the N-end rule, leading to their ubiquitination and subsequent degradation.</text>
</comment>
<feature type="region of interest" description="Disordered" evidence="6">
    <location>
        <begin position="1529"/>
        <end position="1558"/>
    </location>
</feature>
<dbReference type="Proteomes" id="UP000078512">
    <property type="component" value="Unassembled WGS sequence"/>
</dbReference>